<comment type="caution">
    <text evidence="2">The sequence shown here is derived from an EMBL/GenBank/DDBJ whole genome shotgun (WGS) entry which is preliminary data.</text>
</comment>
<protein>
    <submittedName>
        <fullName evidence="2">Uncharacterized protein</fullName>
    </submittedName>
</protein>
<proteinExistence type="predicted"/>
<dbReference type="EMBL" id="JARIHO010000026">
    <property type="protein sequence ID" value="KAJ7340650.1"/>
    <property type="molecule type" value="Genomic_DNA"/>
</dbReference>
<dbReference type="Proteomes" id="UP001218218">
    <property type="component" value="Unassembled WGS sequence"/>
</dbReference>
<organism evidence="2 3">
    <name type="scientific">Mycena albidolilacea</name>
    <dbReference type="NCBI Taxonomy" id="1033008"/>
    <lineage>
        <taxon>Eukaryota</taxon>
        <taxon>Fungi</taxon>
        <taxon>Dikarya</taxon>
        <taxon>Basidiomycota</taxon>
        <taxon>Agaricomycotina</taxon>
        <taxon>Agaricomycetes</taxon>
        <taxon>Agaricomycetidae</taxon>
        <taxon>Agaricales</taxon>
        <taxon>Marasmiineae</taxon>
        <taxon>Mycenaceae</taxon>
        <taxon>Mycena</taxon>
    </lineage>
</organism>
<evidence type="ECO:0000313" key="2">
    <source>
        <dbReference type="EMBL" id="KAJ7340650.1"/>
    </source>
</evidence>
<sequence>MWSCWIGLSRVREQELVDALRESEDCDGGRKWAMVGMQAGVVLAGMYASRAQTQLQAQETKKSQKKGKHKMGDGKAKYFTGNKFFQLAVEDERQRKEEEAGKEQRKVQREARAVELAAWQKKNDLIREQNEAKKIVFAADLEAWEVEKTAAKEEKRKRLWEKPKWKDYNPEVLLGRPKKLADEDEDSENGSETD</sequence>
<name>A0AAD6ZUR0_9AGAR</name>
<accession>A0AAD6ZUR0</accession>
<dbReference type="AlphaFoldDB" id="A0AAD6ZUR0"/>
<evidence type="ECO:0000313" key="3">
    <source>
        <dbReference type="Proteomes" id="UP001218218"/>
    </source>
</evidence>
<keyword evidence="3" id="KW-1185">Reference proteome</keyword>
<feature type="compositionally biased region" description="Acidic residues" evidence="1">
    <location>
        <begin position="182"/>
        <end position="194"/>
    </location>
</feature>
<reference evidence="2" key="1">
    <citation type="submission" date="2023-03" db="EMBL/GenBank/DDBJ databases">
        <title>Massive genome expansion in bonnet fungi (Mycena s.s.) driven by repeated elements and novel gene families across ecological guilds.</title>
        <authorList>
            <consortium name="Lawrence Berkeley National Laboratory"/>
            <person name="Harder C.B."/>
            <person name="Miyauchi S."/>
            <person name="Viragh M."/>
            <person name="Kuo A."/>
            <person name="Thoen E."/>
            <person name="Andreopoulos B."/>
            <person name="Lu D."/>
            <person name="Skrede I."/>
            <person name="Drula E."/>
            <person name="Henrissat B."/>
            <person name="Morin E."/>
            <person name="Kohler A."/>
            <person name="Barry K."/>
            <person name="LaButti K."/>
            <person name="Morin E."/>
            <person name="Salamov A."/>
            <person name="Lipzen A."/>
            <person name="Mereny Z."/>
            <person name="Hegedus B."/>
            <person name="Baldrian P."/>
            <person name="Stursova M."/>
            <person name="Weitz H."/>
            <person name="Taylor A."/>
            <person name="Grigoriev I.V."/>
            <person name="Nagy L.G."/>
            <person name="Martin F."/>
            <person name="Kauserud H."/>
        </authorList>
    </citation>
    <scope>NUCLEOTIDE SEQUENCE</scope>
    <source>
        <strain evidence="2">CBHHK002</strain>
    </source>
</reference>
<gene>
    <name evidence="2" type="ORF">DFH08DRAFT_874945</name>
</gene>
<feature type="region of interest" description="Disordered" evidence="1">
    <location>
        <begin position="171"/>
        <end position="194"/>
    </location>
</feature>
<evidence type="ECO:0000256" key="1">
    <source>
        <dbReference type="SAM" id="MobiDB-lite"/>
    </source>
</evidence>